<dbReference type="InterPro" id="IPR002491">
    <property type="entry name" value="ABC_transptr_periplasmic_BD"/>
</dbReference>
<dbReference type="Pfam" id="PF01497">
    <property type="entry name" value="Peripla_BP_2"/>
    <property type="match status" value="1"/>
</dbReference>
<accession>H5T8J9</accession>
<dbReference type="GO" id="GO:0071281">
    <property type="term" value="P:cellular response to iron ion"/>
    <property type="evidence" value="ECO:0007669"/>
    <property type="project" value="TreeGrafter"/>
</dbReference>
<dbReference type="eggNOG" id="COG0614">
    <property type="taxonomic scope" value="Bacteria"/>
</dbReference>
<dbReference type="RefSeq" id="WP_006003041.1">
    <property type="nucleotide sequence ID" value="NZ_BAET01000006.1"/>
</dbReference>
<dbReference type="Gene3D" id="3.40.50.1980">
    <property type="entry name" value="Nitrogenase molybdenum iron protein domain"/>
    <property type="match status" value="2"/>
</dbReference>
<name>H5T8J9_9ALTE</name>
<gene>
    <name evidence="3" type="primary">btuF</name>
    <name evidence="3" type="ORF">GPUN_0493</name>
</gene>
<dbReference type="OrthoDB" id="6495095at2"/>
<keyword evidence="1" id="KW-0732">Signal</keyword>
<dbReference type="STRING" id="56804.BAE46_11015"/>
<proteinExistence type="predicted"/>
<dbReference type="InterPro" id="IPR050902">
    <property type="entry name" value="ABC_Transporter_SBP"/>
</dbReference>
<dbReference type="Proteomes" id="UP000053586">
    <property type="component" value="Unassembled WGS sequence"/>
</dbReference>
<organism evidence="3 4">
    <name type="scientific">Glaciecola punicea ACAM 611</name>
    <dbReference type="NCBI Taxonomy" id="1121923"/>
    <lineage>
        <taxon>Bacteria</taxon>
        <taxon>Pseudomonadati</taxon>
        <taxon>Pseudomonadota</taxon>
        <taxon>Gammaproteobacteria</taxon>
        <taxon>Alteromonadales</taxon>
        <taxon>Alteromonadaceae</taxon>
        <taxon>Glaciecola</taxon>
    </lineage>
</organism>
<keyword evidence="4" id="KW-1185">Reference proteome</keyword>
<dbReference type="PANTHER" id="PTHR30535">
    <property type="entry name" value="VITAMIN B12-BINDING PROTEIN"/>
    <property type="match status" value="1"/>
</dbReference>
<dbReference type="EMBL" id="BAET01000006">
    <property type="protein sequence ID" value="GAB54640.1"/>
    <property type="molecule type" value="Genomic_DNA"/>
</dbReference>
<dbReference type="PANTHER" id="PTHR30535:SF34">
    <property type="entry name" value="MOLYBDATE-BINDING PROTEIN MOLA"/>
    <property type="match status" value="1"/>
</dbReference>
<reference evidence="3 4" key="1">
    <citation type="journal article" date="2012" name="J. Bacteriol.">
        <title>Genome sequence of proteorhodopsin-containing sea ice bacterium Glaciecola punicea ACAM 611T.</title>
        <authorList>
            <person name="Qin Q.-L."/>
            <person name="Xie B.-B."/>
            <person name="Shu Y.-L."/>
            <person name="Rong J.-C."/>
            <person name="Zhao D.-L."/>
            <person name="Zhang X.-Y."/>
            <person name="Chen X.-L."/>
            <person name="Zhou B.-C."/>
            <person name="Zhanga Y.-Z."/>
        </authorList>
    </citation>
    <scope>NUCLEOTIDE SEQUENCE [LARGE SCALE GENOMIC DNA]</scope>
    <source>
        <strain evidence="3 4">ACAM 611</strain>
    </source>
</reference>
<protein>
    <submittedName>
        <fullName evidence="3">Vitamin B12 transport system substrate-binding protein</fullName>
    </submittedName>
</protein>
<evidence type="ECO:0000313" key="4">
    <source>
        <dbReference type="Proteomes" id="UP000053586"/>
    </source>
</evidence>
<comment type="caution">
    <text evidence="3">The sequence shown here is derived from an EMBL/GenBank/DDBJ whole genome shotgun (WGS) entry which is preliminary data.</text>
</comment>
<dbReference type="PROSITE" id="PS50983">
    <property type="entry name" value="FE_B12_PBP"/>
    <property type="match status" value="1"/>
</dbReference>
<dbReference type="SUPFAM" id="SSF53807">
    <property type="entry name" value="Helical backbone' metal receptor"/>
    <property type="match status" value="1"/>
</dbReference>
<sequence length="301" mass="33186">MLFSKMMIFSIVIQSFYYTLRLSFSIACCLVLNILLPSPTFAQIDSEAANKPLRIITLSPHLTEMVFALGKGEHLVAVSDYSDFPAAASDLKSVASYQGANIAEIVRLQPSHVLVWRGGNKDADIEKLKALNISVYESNIDSVESLLDDIAGIGVYIFEEQAAQTLIQQLTNSINAMAVQYTNASINVVYYLSTQPLVGLGNDKWLNSLLGLCGITNVYANSPSAYPQLQLSDIIRRQPNMLIAASKANKLQLAQFWDAHKAVLTNVITRANPDALHRFTPRAIAEMTQLCERVYAEPTLK</sequence>
<feature type="domain" description="Fe/B12 periplasmic-binding" evidence="2">
    <location>
        <begin position="54"/>
        <end position="298"/>
    </location>
</feature>
<dbReference type="NCBIfam" id="NF038402">
    <property type="entry name" value="TroA_like"/>
    <property type="match status" value="1"/>
</dbReference>
<dbReference type="AlphaFoldDB" id="H5T8J9"/>
<dbReference type="InterPro" id="IPR054828">
    <property type="entry name" value="Vit_B12_bind_prot"/>
</dbReference>
<evidence type="ECO:0000256" key="1">
    <source>
        <dbReference type="ARBA" id="ARBA00022729"/>
    </source>
</evidence>
<reference evidence="3 4" key="2">
    <citation type="journal article" date="2017" name="Antonie Van Leeuwenhoek">
        <title>Rhizobium rhizosphaerae sp. nov., a novel species isolated from rice rhizosphere.</title>
        <authorList>
            <person name="Zhao J.J."/>
            <person name="Zhang J."/>
            <person name="Zhang R.J."/>
            <person name="Zhang C.W."/>
            <person name="Yin H.Q."/>
            <person name="Zhang X.X."/>
        </authorList>
    </citation>
    <scope>NUCLEOTIDE SEQUENCE [LARGE SCALE GENOMIC DNA]</scope>
    <source>
        <strain evidence="3 4">ACAM 611</strain>
    </source>
</reference>
<evidence type="ECO:0000259" key="2">
    <source>
        <dbReference type="PROSITE" id="PS50983"/>
    </source>
</evidence>
<evidence type="ECO:0000313" key="3">
    <source>
        <dbReference type="EMBL" id="GAB54640.1"/>
    </source>
</evidence>